<evidence type="ECO:0000256" key="1">
    <source>
        <dbReference type="SAM" id="Coils"/>
    </source>
</evidence>
<proteinExistence type="predicted"/>
<protein>
    <submittedName>
        <fullName evidence="3">Uncharacterized protein</fullName>
    </submittedName>
</protein>
<keyword evidence="4" id="KW-1185">Reference proteome</keyword>
<evidence type="ECO:0000256" key="2">
    <source>
        <dbReference type="SAM" id="MobiDB-lite"/>
    </source>
</evidence>
<dbReference type="EMBL" id="CAACVJ010000149">
    <property type="protein sequence ID" value="VEP14020.1"/>
    <property type="molecule type" value="Genomic_DNA"/>
</dbReference>
<sequence length="553" mass="62155">MLKKVRKLLRDRSPDWLNTEVNKNLLQNLSANINCSPRPNLGEGLGVRADIQPASKRSISPNSDYIARSQSDRSISTENCLQFPTPGTPHWRRIKQVFQALDNAPFDASYNQLIEYVRETTGVGCSRKLISKWKKYRQNSDLLLPKHDLSNGNGSEINIVSTSRAIALGEASPVPCNQTIERELSTVNCFQLNQLEDNSSNNDSLNRPNLLPVKTWSYLAAAGIMVSLVGCEIIPFNNHPSENVAIASVTAPITPLTPIPERRKNRLEPRNIKIELTLSNPQDLKVKPGDKISAGQILSDRVSERNRLQAKKKQLQLSLEKLNLPLTPIPQPRTIPEIRPLPPVSYAEAEAAIKLKQQKLTEAERAIALQQKKIDSLTQLRAFPSHRSKGGGDIKLILEHEQANLANLEAARQSAQIQLEVAQSKLTTAKERRAYIEYQRQLEQTRRAIAIEQQHQAIQRQKSERERLLAEREYSQAQIETQIQTLDYQIHQLSTVRAPYEGTIKKVKWTGQSDHHLTAVITLAVNDNRPTVANSTSKPIPDREAKQSTQAQP</sequence>
<feature type="coiled-coil region" evidence="1">
    <location>
        <begin position="346"/>
        <end position="480"/>
    </location>
</feature>
<keyword evidence="1" id="KW-0175">Coiled coil</keyword>
<reference evidence="3 4" key="1">
    <citation type="submission" date="2019-01" db="EMBL/GenBank/DDBJ databases">
        <authorList>
            <person name="Brito A."/>
        </authorList>
    </citation>
    <scope>NUCLEOTIDE SEQUENCE [LARGE SCALE GENOMIC DNA]</scope>
    <source>
        <strain evidence="3">1</strain>
    </source>
</reference>
<evidence type="ECO:0000313" key="3">
    <source>
        <dbReference type="EMBL" id="VEP14020.1"/>
    </source>
</evidence>
<accession>A0A563VRM2</accession>
<evidence type="ECO:0000313" key="4">
    <source>
        <dbReference type="Proteomes" id="UP000320055"/>
    </source>
</evidence>
<name>A0A563VRM2_9CYAN</name>
<organism evidence="3 4">
    <name type="scientific">Hyella patelloides LEGE 07179</name>
    <dbReference type="NCBI Taxonomy" id="945734"/>
    <lineage>
        <taxon>Bacteria</taxon>
        <taxon>Bacillati</taxon>
        <taxon>Cyanobacteriota</taxon>
        <taxon>Cyanophyceae</taxon>
        <taxon>Pleurocapsales</taxon>
        <taxon>Hyellaceae</taxon>
        <taxon>Hyella</taxon>
    </lineage>
</organism>
<feature type="region of interest" description="Disordered" evidence="2">
    <location>
        <begin position="530"/>
        <end position="553"/>
    </location>
</feature>
<gene>
    <name evidence="3" type="ORF">H1P_2320005</name>
</gene>
<dbReference type="OrthoDB" id="561342at2"/>
<dbReference type="Proteomes" id="UP000320055">
    <property type="component" value="Unassembled WGS sequence"/>
</dbReference>
<dbReference type="AlphaFoldDB" id="A0A563VRM2"/>
<dbReference type="RefSeq" id="WP_144872262.1">
    <property type="nucleotide sequence ID" value="NZ_LR213977.1"/>
</dbReference>